<comment type="subcellular location">
    <subcellularLocation>
        <location evidence="1">Mitochondrion membrane</location>
        <topology evidence="1">Multi-pass membrane protein</topology>
    </subcellularLocation>
</comment>
<keyword evidence="7 11" id="KW-0496">Mitochondrion</keyword>
<reference evidence="14 15" key="1">
    <citation type="submission" date="2021-06" db="EMBL/GenBank/DDBJ databases">
        <title>A haploid diamondback moth (Plutella xylostella L.) genome assembly resolves 31 chromosomes and identifies a diamide resistance mutation.</title>
        <authorList>
            <person name="Ward C.M."/>
            <person name="Perry K.D."/>
            <person name="Baker G."/>
            <person name="Powis K."/>
            <person name="Heckel D.G."/>
            <person name="Baxter S.W."/>
        </authorList>
    </citation>
    <scope>NUCLEOTIDE SEQUENCE [LARGE SCALE GENOMIC DNA]</scope>
    <source>
        <strain evidence="14 15">LV</strain>
        <tissue evidence="14">Single pupa</tissue>
    </source>
</reference>
<dbReference type="Pfam" id="PF01040">
    <property type="entry name" value="UbiA"/>
    <property type="match status" value="1"/>
</dbReference>
<evidence type="ECO:0000313" key="15">
    <source>
        <dbReference type="Proteomes" id="UP000823941"/>
    </source>
</evidence>
<dbReference type="EMBL" id="JAHIBW010000010">
    <property type="protein sequence ID" value="KAG7307080.1"/>
    <property type="molecule type" value="Genomic_DNA"/>
</dbReference>
<gene>
    <name evidence="14" type="ORF">JYU34_007215</name>
</gene>
<dbReference type="InterPro" id="IPR044878">
    <property type="entry name" value="UbiA_sf"/>
</dbReference>
<evidence type="ECO:0000256" key="12">
    <source>
        <dbReference type="SAM" id="MobiDB-lite"/>
    </source>
</evidence>
<keyword evidence="8 11" id="KW-0350">Heme biosynthesis</keyword>
<dbReference type="CDD" id="cd13957">
    <property type="entry name" value="PT_UbiA_Cox10"/>
    <property type="match status" value="1"/>
</dbReference>
<keyword evidence="4 13" id="KW-0812">Transmembrane</keyword>
<evidence type="ECO:0000256" key="4">
    <source>
        <dbReference type="ARBA" id="ARBA00022692"/>
    </source>
</evidence>
<feature type="transmembrane region" description="Helical" evidence="13">
    <location>
        <begin position="94"/>
        <end position="111"/>
    </location>
</feature>
<organism evidence="14 15">
    <name type="scientific">Plutella xylostella</name>
    <name type="common">Diamondback moth</name>
    <name type="synonym">Plutella maculipennis</name>
    <dbReference type="NCBI Taxonomy" id="51655"/>
    <lineage>
        <taxon>Eukaryota</taxon>
        <taxon>Metazoa</taxon>
        <taxon>Ecdysozoa</taxon>
        <taxon>Arthropoda</taxon>
        <taxon>Hexapoda</taxon>
        <taxon>Insecta</taxon>
        <taxon>Pterygota</taxon>
        <taxon>Neoptera</taxon>
        <taxon>Endopterygota</taxon>
        <taxon>Lepidoptera</taxon>
        <taxon>Glossata</taxon>
        <taxon>Ditrysia</taxon>
        <taxon>Yponomeutoidea</taxon>
        <taxon>Plutellidae</taxon>
        <taxon>Plutella</taxon>
    </lineage>
</organism>
<keyword evidence="3 11" id="KW-0808">Transferase</keyword>
<evidence type="ECO:0000256" key="10">
    <source>
        <dbReference type="ARBA" id="ARBA00030253"/>
    </source>
</evidence>
<feature type="compositionally biased region" description="Basic and acidic residues" evidence="12">
    <location>
        <begin position="65"/>
        <end position="77"/>
    </location>
</feature>
<evidence type="ECO:0000313" key="14">
    <source>
        <dbReference type="EMBL" id="KAG7307080.1"/>
    </source>
</evidence>
<comment type="caution">
    <text evidence="14">The sequence shown here is derived from an EMBL/GenBank/DDBJ whole genome shotgun (WGS) entry which is preliminary data.</text>
</comment>
<evidence type="ECO:0000256" key="7">
    <source>
        <dbReference type="ARBA" id="ARBA00023128"/>
    </source>
</evidence>
<dbReference type="NCBIfam" id="TIGR01473">
    <property type="entry name" value="cyoE_ctaB"/>
    <property type="match status" value="1"/>
</dbReference>
<evidence type="ECO:0000256" key="2">
    <source>
        <dbReference type="ARBA" id="ARBA00016335"/>
    </source>
</evidence>
<comment type="function">
    <text evidence="11">Converts protoheme IX and farnesyl diphosphate to heme O.</text>
</comment>
<feature type="transmembrane region" description="Helical" evidence="13">
    <location>
        <begin position="342"/>
        <end position="359"/>
    </location>
</feature>
<proteinExistence type="inferred from homology"/>
<keyword evidence="9 11" id="KW-0472">Membrane</keyword>
<dbReference type="Proteomes" id="UP000823941">
    <property type="component" value="Chromosome 10"/>
</dbReference>
<sequence length="405" mass="44229">MSLIRVLHCTVCLRHGAGPARPVLLQIGHSTLTQQVARLTTTCCWQSKLPITTQTQAAAASKPKAPQDTRAWKETPSSDRSKNILKYCMMLSKFRLSSLVVMTSMAGYALAPAPFCPWTFSVCALGTGLVSAAANSVNQYYEVPFDAQMNRTKNRVLVKGLLEPYHAIGFASITATTGLSMLYFGVNPLTAALGATNLILYTSVYTPMKRISIANTWVGSVVGGIPPLMGWAGCAGTLDSGALLLGLILYSWQFPHFNALSWNLRPDYSKAGYRMMAVTNPGLCRRVALRHTVVITAACLAAPHVGVTNAWFALESLPLNLYFTYLAWEFYKKSDSSSSRKLFRFSLVHLPALMLLMLVNKKYWSSSDTQEQESSTDLKLADSLITVLPRPRGPVVAAQETNTAS</sequence>
<dbReference type="EC" id="2.5.1.-" evidence="11"/>
<feature type="region of interest" description="Disordered" evidence="12">
    <location>
        <begin position="57"/>
        <end position="77"/>
    </location>
</feature>
<dbReference type="InterPro" id="IPR016315">
    <property type="entry name" value="Protohaem_IX_farnesylTrfase_mt"/>
</dbReference>
<dbReference type="PROSITE" id="PS00943">
    <property type="entry name" value="UBIA"/>
    <property type="match status" value="1"/>
</dbReference>
<feature type="transmembrane region" description="Helical" evidence="13">
    <location>
        <begin position="189"/>
        <end position="208"/>
    </location>
</feature>
<comment type="similarity">
    <text evidence="11">Belongs to the ubiA prenyltransferase family.</text>
</comment>
<protein>
    <recommendedName>
        <fullName evidence="2 11">Protoheme IX farnesyltransferase, mitochondrial</fullName>
        <ecNumber evidence="11">2.5.1.-</ecNumber>
    </recommendedName>
    <alternativeName>
        <fullName evidence="10 11">Heme O synthase</fullName>
    </alternativeName>
</protein>
<dbReference type="InterPro" id="IPR030470">
    <property type="entry name" value="UbiA_prenylTrfase_CS"/>
</dbReference>
<keyword evidence="5" id="KW-0809">Transit peptide</keyword>
<evidence type="ECO:0000256" key="6">
    <source>
        <dbReference type="ARBA" id="ARBA00022989"/>
    </source>
</evidence>
<dbReference type="HAMAP" id="MF_00154">
    <property type="entry name" value="CyoE_CtaB"/>
    <property type="match status" value="1"/>
</dbReference>
<dbReference type="PANTHER" id="PTHR43448:SF2">
    <property type="entry name" value="PROTOHEME IX FARNESYLTRANSFERASE, MITOCHONDRIAL"/>
    <property type="match status" value="1"/>
</dbReference>
<evidence type="ECO:0000256" key="3">
    <source>
        <dbReference type="ARBA" id="ARBA00022679"/>
    </source>
</evidence>
<evidence type="ECO:0000256" key="11">
    <source>
        <dbReference type="PIRNR" id="PIRNR001773"/>
    </source>
</evidence>
<dbReference type="InterPro" id="IPR000537">
    <property type="entry name" value="UbiA_prenyltransferase"/>
</dbReference>
<dbReference type="InterPro" id="IPR006369">
    <property type="entry name" value="Protohaem_IX_farnesylTrfase"/>
</dbReference>
<accession>A0ABQ7QPV4</accession>
<name>A0ABQ7QPV4_PLUXY</name>
<evidence type="ECO:0000256" key="1">
    <source>
        <dbReference type="ARBA" id="ARBA00004225"/>
    </source>
</evidence>
<evidence type="ECO:0000256" key="13">
    <source>
        <dbReference type="SAM" id="Phobius"/>
    </source>
</evidence>
<keyword evidence="6 13" id="KW-1133">Transmembrane helix</keyword>
<evidence type="ECO:0000256" key="5">
    <source>
        <dbReference type="ARBA" id="ARBA00022946"/>
    </source>
</evidence>
<dbReference type="PANTHER" id="PTHR43448">
    <property type="entry name" value="PROTOHEME IX FARNESYLTRANSFERASE, MITOCHONDRIAL"/>
    <property type="match status" value="1"/>
</dbReference>
<evidence type="ECO:0000256" key="9">
    <source>
        <dbReference type="ARBA" id="ARBA00023136"/>
    </source>
</evidence>
<dbReference type="Gene3D" id="1.10.357.140">
    <property type="entry name" value="UbiA prenyltransferase"/>
    <property type="match status" value="1"/>
</dbReference>
<dbReference type="PIRSF" id="PIRSF001773">
    <property type="entry name" value="COX10"/>
    <property type="match status" value="1"/>
</dbReference>
<evidence type="ECO:0000256" key="8">
    <source>
        <dbReference type="ARBA" id="ARBA00023133"/>
    </source>
</evidence>
<keyword evidence="15" id="KW-1185">Reference proteome</keyword>